<organism evidence="10 11">
    <name type="scientific">Streptococcus mutans SM6</name>
    <dbReference type="NCBI Taxonomy" id="857119"/>
    <lineage>
        <taxon>Bacteria</taxon>
        <taxon>Bacillati</taxon>
        <taxon>Bacillota</taxon>
        <taxon>Bacilli</taxon>
        <taxon>Lactobacillales</taxon>
        <taxon>Streptococcaceae</taxon>
        <taxon>Streptococcus</taxon>
    </lineage>
</organism>
<dbReference type="Proteomes" id="UP000011676">
    <property type="component" value="Unassembled WGS sequence"/>
</dbReference>
<dbReference type="RefSeq" id="WP_002266305.1">
    <property type="nucleotide sequence ID" value="NZ_AHSR01000036.1"/>
</dbReference>
<evidence type="ECO:0000256" key="5">
    <source>
        <dbReference type="ARBA" id="ARBA00022970"/>
    </source>
</evidence>
<keyword evidence="2 8" id="KW-0813">Transport</keyword>
<dbReference type="EMBL" id="AHSR01000036">
    <property type="protein sequence ID" value="EMC22979.1"/>
    <property type="molecule type" value="Genomic_DNA"/>
</dbReference>
<evidence type="ECO:0000256" key="2">
    <source>
        <dbReference type="ARBA" id="ARBA00022448"/>
    </source>
</evidence>
<dbReference type="AlphaFoldDB" id="A0A829BLB0"/>
<dbReference type="Pfam" id="PF00528">
    <property type="entry name" value="BPD_transp_1"/>
    <property type="match status" value="1"/>
</dbReference>
<sequence>MFINFHLIIKSLSFVLTGIPYTLGISVLSFLTGCLLGIFISFLRMSQNSWLRSLARIYISIMRGVPMLVVLFVLYFGLPYFEVQLPALLCAYIGFSAVSAAYISEIFRASISAVDKGQWEAARALGLPMTSILKSIILPQAFRIAIAPLGNVMLDMLKSSSLAAMITVPDIFQNAKIIGGREYDYMSMYILIAFIYWLLCFLFEMFQNHLEAKLSVY</sequence>
<comment type="subcellular location">
    <subcellularLocation>
        <location evidence="1 8">Cell membrane</location>
        <topology evidence="1 8">Multi-pass membrane protein</topology>
    </subcellularLocation>
</comment>
<feature type="transmembrane region" description="Helical" evidence="8">
    <location>
        <begin position="20"/>
        <end position="43"/>
    </location>
</feature>
<dbReference type="GO" id="GO:0006865">
    <property type="term" value="P:amino acid transport"/>
    <property type="evidence" value="ECO:0007669"/>
    <property type="project" value="UniProtKB-KW"/>
</dbReference>
<keyword evidence="6 8" id="KW-1133">Transmembrane helix</keyword>
<feature type="transmembrane region" description="Helical" evidence="8">
    <location>
        <begin position="186"/>
        <end position="206"/>
    </location>
</feature>
<comment type="similarity">
    <text evidence="8">Belongs to the binding-protein-dependent transport system permease family.</text>
</comment>
<protein>
    <submittedName>
        <fullName evidence="10">Putative amino acid ABC transporter, permease protein</fullName>
    </submittedName>
</protein>
<keyword evidence="4 8" id="KW-0812">Transmembrane</keyword>
<evidence type="ECO:0000256" key="4">
    <source>
        <dbReference type="ARBA" id="ARBA00022692"/>
    </source>
</evidence>
<evidence type="ECO:0000313" key="10">
    <source>
        <dbReference type="EMBL" id="EMC22979.1"/>
    </source>
</evidence>
<comment type="caution">
    <text evidence="10">The sequence shown here is derived from an EMBL/GenBank/DDBJ whole genome shotgun (WGS) entry which is preliminary data.</text>
</comment>
<evidence type="ECO:0000313" key="11">
    <source>
        <dbReference type="Proteomes" id="UP000011676"/>
    </source>
</evidence>
<keyword evidence="5" id="KW-0029">Amino-acid transport</keyword>
<dbReference type="Gene3D" id="1.10.3720.10">
    <property type="entry name" value="MetI-like"/>
    <property type="match status" value="1"/>
</dbReference>
<gene>
    <name evidence="10" type="ORF">SMU82_07691</name>
</gene>
<evidence type="ECO:0000256" key="3">
    <source>
        <dbReference type="ARBA" id="ARBA00022475"/>
    </source>
</evidence>
<name>A0A829BLB0_STRMG</name>
<feature type="transmembrane region" description="Helical" evidence="8">
    <location>
        <begin position="83"/>
        <end position="103"/>
    </location>
</feature>
<dbReference type="GO" id="GO:0043190">
    <property type="term" value="C:ATP-binding cassette (ABC) transporter complex"/>
    <property type="evidence" value="ECO:0007669"/>
    <property type="project" value="InterPro"/>
</dbReference>
<keyword evidence="7 8" id="KW-0472">Membrane</keyword>
<dbReference type="PROSITE" id="PS50928">
    <property type="entry name" value="ABC_TM1"/>
    <property type="match status" value="1"/>
</dbReference>
<reference evidence="10 11" key="1">
    <citation type="journal article" date="2013" name="Mol. Biol. Evol.">
        <title>Evolutionary and population genomics of the cavity causing bacteria Streptococcus mutans.</title>
        <authorList>
            <person name="Cornejo O.E."/>
            <person name="Lefebure T."/>
            <person name="Pavinski Bitar P.D."/>
            <person name="Lang P."/>
            <person name="Richards V.P."/>
            <person name="Eilertson K."/>
            <person name="Do T."/>
            <person name="Beighton D."/>
            <person name="Zeng L."/>
            <person name="Ahn S.J."/>
            <person name="Burne R.A."/>
            <person name="Siepel A."/>
            <person name="Bustamante C.D."/>
            <person name="Stanhope M.J."/>
        </authorList>
    </citation>
    <scope>NUCLEOTIDE SEQUENCE [LARGE SCALE GENOMIC DNA]</scope>
    <source>
        <strain evidence="10 11">SM6</strain>
    </source>
</reference>
<dbReference type="PANTHER" id="PTHR30614">
    <property type="entry name" value="MEMBRANE COMPONENT OF AMINO ACID ABC TRANSPORTER"/>
    <property type="match status" value="1"/>
</dbReference>
<dbReference type="CDD" id="cd06261">
    <property type="entry name" value="TM_PBP2"/>
    <property type="match status" value="1"/>
</dbReference>
<evidence type="ECO:0000256" key="8">
    <source>
        <dbReference type="RuleBase" id="RU363032"/>
    </source>
</evidence>
<dbReference type="InterPro" id="IPR010065">
    <property type="entry name" value="AA_ABC_transptr_permease_3TM"/>
</dbReference>
<evidence type="ECO:0000256" key="1">
    <source>
        <dbReference type="ARBA" id="ARBA00004651"/>
    </source>
</evidence>
<evidence type="ECO:0000259" key="9">
    <source>
        <dbReference type="PROSITE" id="PS50928"/>
    </source>
</evidence>
<feature type="transmembrane region" description="Helical" evidence="8">
    <location>
        <begin position="55"/>
        <end position="77"/>
    </location>
</feature>
<evidence type="ECO:0000256" key="6">
    <source>
        <dbReference type="ARBA" id="ARBA00022989"/>
    </source>
</evidence>
<dbReference type="InterPro" id="IPR043429">
    <property type="entry name" value="ArtM/GltK/GlnP/TcyL/YhdX-like"/>
</dbReference>
<proteinExistence type="inferred from homology"/>
<dbReference type="NCBIfam" id="TIGR01726">
    <property type="entry name" value="HEQRo_perm_3TM"/>
    <property type="match status" value="1"/>
</dbReference>
<dbReference type="SUPFAM" id="SSF161098">
    <property type="entry name" value="MetI-like"/>
    <property type="match status" value="1"/>
</dbReference>
<evidence type="ECO:0000256" key="7">
    <source>
        <dbReference type="ARBA" id="ARBA00023136"/>
    </source>
</evidence>
<keyword evidence="3" id="KW-1003">Cell membrane</keyword>
<dbReference type="PANTHER" id="PTHR30614:SF0">
    <property type="entry name" value="L-CYSTINE TRANSPORT SYSTEM PERMEASE PROTEIN TCYL"/>
    <property type="match status" value="1"/>
</dbReference>
<feature type="domain" description="ABC transmembrane type-1" evidence="9">
    <location>
        <begin position="19"/>
        <end position="207"/>
    </location>
</feature>
<dbReference type="GO" id="GO:0022857">
    <property type="term" value="F:transmembrane transporter activity"/>
    <property type="evidence" value="ECO:0007669"/>
    <property type="project" value="InterPro"/>
</dbReference>
<accession>A0A829BLB0</accession>
<dbReference type="InterPro" id="IPR035906">
    <property type="entry name" value="MetI-like_sf"/>
</dbReference>
<dbReference type="InterPro" id="IPR000515">
    <property type="entry name" value="MetI-like"/>
</dbReference>